<evidence type="ECO:0000256" key="4">
    <source>
        <dbReference type="ARBA" id="ARBA00022833"/>
    </source>
</evidence>
<keyword evidence="9" id="KW-1185">Reference proteome</keyword>
<accession>A0A2U1V4F6</accession>
<dbReference type="EMBL" id="PDOA01000006">
    <property type="protein sequence ID" value="PWC28776.1"/>
    <property type="molecule type" value="Genomic_DNA"/>
</dbReference>
<evidence type="ECO:0000256" key="1">
    <source>
        <dbReference type="ARBA" id="ARBA00006217"/>
    </source>
</evidence>
<keyword evidence="3 7" id="KW-0479">Metal-binding</keyword>
<dbReference type="OrthoDB" id="9797527at2"/>
<comment type="caution">
    <text evidence="8">The sequence shown here is derived from an EMBL/GenBank/DDBJ whole genome shotgun (WGS) entry which is preliminary data.</text>
</comment>
<comment type="cofactor">
    <cofactor evidence="7">
        <name>Zn(2+)</name>
        <dbReference type="ChEBI" id="CHEBI:29105"/>
    </cofactor>
    <text evidence="7">Binds 1 zinc ion per subunit.</text>
</comment>
<name>A0A2U1V4F6_9PROT</name>
<dbReference type="GO" id="GO:0004089">
    <property type="term" value="F:carbonate dehydratase activity"/>
    <property type="evidence" value="ECO:0007669"/>
    <property type="project" value="UniProtKB-EC"/>
</dbReference>
<feature type="binding site" evidence="7">
    <location>
        <position position="142"/>
    </location>
    <ligand>
        <name>Zn(2+)</name>
        <dbReference type="ChEBI" id="CHEBI:29105"/>
    </ligand>
</feature>
<organism evidence="8 9">
    <name type="scientific">Teichococcus aestuarii</name>
    <dbReference type="NCBI Taxonomy" id="568898"/>
    <lineage>
        <taxon>Bacteria</taxon>
        <taxon>Pseudomonadati</taxon>
        <taxon>Pseudomonadota</taxon>
        <taxon>Alphaproteobacteria</taxon>
        <taxon>Acetobacterales</taxon>
        <taxon>Roseomonadaceae</taxon>
        <taxon>Roseomonas</taxon>
    </lineage>
</organism>
<feature type="binding site" evidence="7">
    <location>
        <position position="81"/>
    </location>
    <ligand>
        <name>Zn(2+)</name>
        <dbReference type="ChEBI" id="CHEBI:29105"/>
    </ligand>
</feature>
<dbReference type="PANTHER" id="PTHR11002:SF76">
    <property type="entry name" value="CARBONIC ANHYDRASE"/>
    <property type="match status" value="1"/>
</dbReference>
<dbReference type="InterPro" id="IPR001765">
    <property type="entry name" value="Carbonic_anhydrase"/>
</dbReference>
<keyword evidence="5" id="KW-0456">Lyase</keyword>
<reference evidence="9" key="1">
    <citation type="submission" date="2017-10" db="EMBL/GenBank/DDBJ databases">
        <authorList>
            <person name="Toshchakov S.V."/>
            <person name="Goeva M.A."/>
        </authorList>
    </citation>
    <scope>NUCLEOTIDE SEQUENCE [LARGE SCALE GENOMIC DNA]</scope>
    <source>
        <strain evidence="9">JR1/69-1-13</strain>
    </source>
</reference>
<dbReference type="InterPro" id="IPR036874">
    <property type="entry name" value="Carbonic_anhydrase_sf"/>
</dbReference>
<evidence type="ECO:0000256" key="5">
    <source>
        <dbReference type="ARBA" id="ARBA00023239"/>
    </source>
</evidence>
<dbReference type="Proteomes" id="UP000245048">
    <property type="component" value="Unassembled WGS sequence"/>
</dbReference>
<dbReference type="SMART" id="SM00947">
    <property type="entry name" value="Pro_CA"/>
    <property type="match status" value="1"/>
</dbReference>
<dbReference type="GO" id="GO:0008270">
    <property type="term" value="F:zinc ion binding"/>
    <property type="evidence" value="ECO:0007669"/>
    <property type="project" value="InterPro"/>
</dbReference>
<comment type="catalytic activity">
    <reaction evidence="6">
        <text>hydrogencarbonate + H(+) = CO2 + H2O</text>
        <dbReference type="Rhea" id="RHEA:10748"/>
        <dbReference type="ChEBI" id="CHEBI:15377"/>
        <dbReference type="ChEBI" id="CHEBI:15378"/>
        <dbReference type="ChEBI" id="CHEBI:16526"/>
        <dbReference type="ChEBI" id="CHEBI:17544"/>
        <dbReference type="EC" id="4.2.1.1"/>
    </reaction>
</comment>
<evidence type="ECO:0000256" key="7">
    <source>
        <dbReference type="PIRSR" id="PIRSR601765-1"/>
    </source>
</evidence>
<dbReference type="SUPFAM" id="SSF53056">
    <property type="entry name" value="beta-carbonic anhydrase, cab"/>
    <property type="match status" value="1"/>
</dbReference>
<dbReference type="AlphaFoldDB" id="A0A2U1V4F6"/>
<dbReference type="Pfam" id="PF00484">
    <property type="entry name" value="Pro_CA"/>
    <property type="match status" value="1"/>
</dbReference>
<feature type="binding site" evidence="7">
    <location>
        <position position="83"/>
    </location>
    <ligand>
        <name>Zn(2+)</name>
        <dbReference type="ChEBI" id="CHEBI:29105"/>
    </ligand>
</feature>
<evidence type="ECO:0000313" key="9">
    <source>
        <dbReference type="Proteomes" id="UP000245048"/>
    </source>
</evidence>
<evidence type="ECO:0000313" key="8">
    <source>
        <dbReference type="EMBL" id="PWC28776.1"/>
    </source>
</evidence>
<keyword evidence="4 7" id="KW-0862">Zinc</keyword>
<evidence type="ECO:0000256" key="2">
    <source>
        <dbReference type="ARBA" id="ARBA00012925"/>
    </source>
</evidence>
<proteinExistence type="inferred from homology"/>
<sequence>MARSSHWTDACDCSQPGRALPPSAGGPAPGSAACASPAGHAALRRLVSGFNRFRHQHFEADEELYSRLLEGQHPEVMVIACSDSRTDPAIICGARPGDLFVVRNVAALVPPPTPDRQPHGTAAAIEFGVRALGVRHVVVLGHSFCAGIRCLLEHDHGAGRFEYVSDWVDVVRTVREEMEGLVTEADHASVARQAEQAAILASLRNLAAYPFVAERVAQRNLMLHGWYFDFGWGALQAAAGPCGPFMQLDPEEPPRPAICASGVEGPASVAARGI</sequence>
<gene>
    <name evidence="8" type="ORF">CR165_11725</name>
</gene>
<protein>
    <recommendedName>
        <fullName evidence="2">carbonic anhydrase</fullName>
        <ecNumber evidence="2">4.2.1.1</ecNumber>
    </recommendedName>
</protein>
<dbReference type="EC" id="4.2.1.1" evidence="2"/>
<dbReference type="Gene3D" id="3.40.1050.10">
    <property type="entry name" value="Carbonic anhydrase"/>
    <property type="match status" value="1"/>
</dbReference>
<evidence type="ECO:0000256" key="3">
    <source>
        <dbReference type="ARBA" id="ARBA00022723"/>
    </source>
</evidence>
<comment type="similarity">
    <text evidence="1">Belongs to the beta-class carbonic anhydrase family.</text>
</comment>
<evidence type="ECO:0000256" key="6">
    <source>
        <dbReference type="ARBA" id="ARBA00048348"/>
    </source>
</evidence>
<dbReference type="PANTHER" id="PTHR11002">
    <property type="entry name" value="CARBONIC ANHYDRASE"/>
    <property type="match status" value="1"/>
</dbReference>
<feature type="binding site" evidence="7">
    <location>
        <position position="145"/>
    </location>
    <ligand>
        <name>Zn(2+)</name>
        <dbReference type="ChEBI" id="CHEBI:29105"/>
    </ligand>
</feature>
<dbReference type="PROSITE" id="PS51257">
    <property type="entry name" value="PROKAR_LIPOPROTEIN"/>
    <property type="match status" value="1"/>
</dbReference>